<dbReference type="Pfam" id="PF18759">
    <property type="entry name" value="Plavaka"/>
    <property type="match status" value="1"/>
</dbReference>
<sequence>MPSSFSCPYCKRGGFKACGSMNLHVQNTDICQAQRDAERRQCSAAIALSSQDNVADGLNQVIPVPDTTGVHSFDTPPEFTCDFAMVQQPLALPQPGDIHIEDLPPDGVTYTIPPLNPSAASGEAVSEVVPDVDAQVPSITVEDVLDEDSYYDGTPFQKIRDEQVLQGAEVLGPFQSNEEWELAKWLIKNVGHNQAESFLKLPIIQDRTQPKYHNKDDLLKAIDSLPGVTGDLLDDNGAARTEEFELWCCDPLECIKELIGNPAFRDHMKYAPECVYEDVERKEEVINETWTASWWWQLQEVLPPGATIAPVILSSDKTQLSRFRGDKSAWPVYLTIGNISKDVRQKASSHATVLVGYLPVSKLDCYSEKVRKFAWYRLFHDCMRIFLNSLIEPGKSGIGMTCADGFIRRVHPILAAYVADYPEQCLIACCMENHCPLCKVAPTDRGSPNASDPRTANETIAMMARKAMSDTDPEFNKQWTDLGICPIFRPFWMDLPHSDIFQSFTPDLLHQLHKGMFKDHLVSWVMDLVGSFELDECFKVMTDHPGLRHFKNGISSVSQWTGAEHKAMEKVFLPLIVGAVQDDVVRAVHAILDFIYYASLQSHTTSTLAALRNSCIYFHDHKDVFVQLQARQPPHFNIPKLHSMLHYVELIHCFGSADGFNTESLERLHIDYAKEAYRASNGRDYTIQMTKWLAQQEAIDRFSTYLKWCADCSEGAFNSYSTLKWSRCQVVTTTRTSYRVPANHPQALRGITAGAIVEKNGATIRVIPRHFDSFNLFKRLVFELPDIPEAKPSSLKNVVHASPPIPGVGRRPAEAAHLDSALIKTALSSIIGSHKFQGLHVAHIRAIFSLPAIYGVLQTTPLAYIEWLTPFATPNSSDGLYHLTRSTRRHHVYAEIIDVE</sequence>
<gene>
    <name evidence="1" type="ORF">BT96DRAFT_960766</name>
</gene>
<dbReference type="Proteomes" id="UP000799118">
    <property type="component" value="Unassembled WGS sequence"/>
</dbReference>
<protein>
    <submittedName>
        <fullName evidence="1">Uncharacterized protein</fullName>
    </submittedName>
</protein>
<accession>A0A6A4GIF5</accession>
<dbReference type="InterPro" id="IPR041078">
    <property type="entry name" value="Plavaka"/>
</dbReference>
<reference evidence="1" key="1">
    <citation type="journal article" date="2019" name="Environ. Microbiol.">
        <title>Fungal ecological strategies reflected in gene transcription - a case study of two litter decomposers.</title>
        <authorList>
            <person name="Barbi F."/>
            <person name="Kohler A."/>
            <person name="Barry K."/>
            <person name="Baskaran P."/>
            <person name="Daum C."/>
            <person name="Fauchery L."/>
            <person name="Ihrmark K."/>
            <person name="Kuo A."/>
            <person name="LaButti K."/>
            <person name="Lipzen A."/>
            <person name="Morin E."/>
            <person name="Grigoriev I.V."/>
            <person name="Henrissat B."/>
            <person name="Lindahl B."/>
            <person name="Martin F."/>
        </authorList>
    </citation>
    <scope>NUCLEOTIDE SEQUENCE</scope>
    <source>
        <strain evidence="1">JB14</strain>
    </source>
</reference>
<dbReference type="EMBL" id="ML770004">
    <property type="protein sequence ID" value="KAE9385288.1"/>
    <property type="molecule type" value="Genomic_DNA"/>
</dbReference>
<organism evidence="1 2">
    <name type="scientific">Gymnopus androsaceus JB14</name>
    <dbReference type="NCBI Taxonomy" id="1447944"/>
    <lineage>
        <taxon>Eukaryota</taxon>
        <taxon>Fungi</taxon>
        <taxon>Dikarya</taxon>
        <taxon>Basidiomycota</taxon>
        <taxon>Agaricomycotina</taxon>
        <taxon>Agaricomycetes</taxon>
        <taxon>Agaricomycetidae</taxon>
        <taxon>Agaricales</taxon>
        <taxon>Marasmiineae</taxon>
        <taxon>Omphalotaceae</taxon>
        <taxon>Gymnopus</taxon>
    </lineage>
</organism>
<keyword evidence="2" id="KW-1185">Reference proteome</keyword>
<proteinExistence type="predicted"/>
<name>A0A6A4GIF5_9AGAR</name>
<evidence type="ECO:0000313" key="2">
    <source>
        <dbReference type="Proteomes" id="UP000799118"/>
    </source>
</evidence>
<dbReference type="OrthoDB" id="2418900at2759"/>
<dbReference type="AlphaFoldDB" id="A0A6A4GIF5"/>
<evidence type="ECO:0000313" key="1">
    <source>
        <dbReference type="EMBL" id="KAE9385288.1"/>
    </source>
</evidence>